<organism evidence="5 6">
    <name type="scientific">Halovenus rubra</name>
    <dbReference type="NCBI Taxonomy" id="869890"/>
    <lineage>
        <taxon>Archaea</taxon>
        <taxon>Methanobacteriati</taxon>
        <taxon>Methanobacteriota</taxon>
        <taxon>Stenosarchaea group</taxon>
        <taxon>Halobacteria</taxon>
        <taxon>Halobacteriales</taxon>
        <taxon>Haloarculaceae</taxon>
        <taxon>Halovenus</taxon>
    </lineage>
</organism>
<evidence type="ECO:0000256" key="3">
    <source>
        <dbReference type="ARBA" id="ARBA00023163"/>
    </source>
</evidence>
<feature type="domain" description="HTH arsR-type" evidence="4">
    <location>
        <begin position="37"/>
        <end position="132"/>
    </location>
</feature>
<keyword evidence="1" id="KW-0805">Transcription regulation</keyword>
<dbReference type="PROSITE" id="PS50987">
    <property type="entry name" value="HTH_ARSR_2"/>
    <property type="match status" value="1"/>
</dbReference>
<dbReference type="PANTHER" id="PTHR33154:SF33">
    <property type="entry name" value="TRANSCRIPTIONAL REPRESSOR SDPR"/>
    <property type="match status" value="1"/>
</dbReference>
<reference evidence="5 6" key="1">
    <citation type="journal article" date="2014" name="Int. J. Syst. Evol. Microbiol.">
        <title>Complete genome sequence of Corynebacterium casei LMG S-19264T (=DSM 44701T), isolated from a smear-ripened cheese.</title>
        <authorList>
            <consortium name="US DOE Joint Genome Institute (JGI-PGF)"/>
            <person name="Walter F."/>
            <person name="Albersmeier A."/>
            <person name="Kalinowski J."/>
            <person name="Ruckert C."/>
        </authorList>
    </citation>
    <scope>NUCLEOTIDE SEQUENCE [LARGE SCALE GENOMIC DNA]</scope>
    <source>
        <strain evidence="5 6">CGMCC 4.7215</strain>
    </source>
</reference>
<dbReference type="NCBIfam" id="NF033788">
    <property type="entry name" value="HTH_metalloreg"/>
    <property type="match status" value="1"/>
</dbReference>
<dbReference type="GO" id="GO:0003677">
    <property type="term" value="F:DNA binding"/>
    <property type="evidence" value="ECO:0007669"/>
    <property type="project" value="UniProtKB-KW"/>
</dbReference>
<dbReference type="InterPro" id="IPR011991">
    <property type="entry name" value="ArsR-like_HTH"/>
</dbReference>
<dbReference type="CDD" id="cd00090">
    <property type="entry name" value="HTH_ARSR"/>
    <property type="match status" value="1"/>
</dbReference>
<dbReference type="Pfam" id="PF01022">
    <property type="entry name" value="HTH_5"/>
    <property type="match status" value="1"/>
</dbReference>
<evidence type="ECO:0000259" key="4">
    <source>
        <dbReference type="PROSITE" id="PS50987"/>
    </source>
</evidence>
<dbReference type="AlphaFoldDB" id="A0ABD5X7E1"/>
<gene>
    <name evidence="5" type="ORF">ACFQJ7_10340</name>
</gene>
<dbReference type="PANTHER" id="PTHR33154">
    <property type="entry name" value="TRANSCRIPTIONAL REGULATOR, ARSR FAMILY"/>
    <property type="match status" value="1"/>
</dbReference>
<evidence type="ECO:0000313" key="5">
    <source>
        <dbReference type="EMBL" id="MFC7126429.1"/>
    </source>
</evidence>
<protein>
    <submittedName>
        <fullName evidence="5">ArsR/SmtB family transcription factor</fullName>
    </submittedName>
</protein>
<comment type="caution">
    <text evidence="5">The sequence shown here is derived from an EMBL/GenBank/DDBJ whole genome shotgun (WGS) entry which is preliminary data.</text>
</comment>
<dbReference type="EMBL" id="JBHSZQ010000020">
    <property type="protein sequence ID" value="MFC7126429.1"/>
    <property type="molecule type" value="Genomic_DNA"/>
</dbReference>
<evidence type="ECO:0000256" key="2">
    <source>
        <dbReference type="ARBA" id="ARBA00023125"/>
    </source>
</evidence>
<dbReference type="InterPro" id="IPR051081">
    <property type="entry name" value="HTH_MetalResp_TranReg"/>
</dbReference>
<dbReference type="PRINTS" id="PR00778">
    <property type="entry name" value="HTHARSR"/>
</dbReference>
<evidence type="ECO:0000256" key="1">
    <source>
        <dbReference type="ARBA" id="ARBA00023015"/>
    </source>
</evidence>
<keyword evidence="3" id="KW-0804">Transcription</keyword>
<dbReference type="SMART" id="SM00418">
    <property type="entry name" value="HTH_ARSR"/>
    <property type="match status" value="1"/>
</dbReference>
<dbReference type="InterPro" id="IPR036390">
    <property type="entry name" value="WH_DNA-bd_sf"/>
</dbReference>
<sequence length="134" mass="14939">MGQSEDRLRRLLEDELEECCEADVEHRMGELEQVADRADRVVHTDTAVLGVLSNETRLLLVRALDTAGRELCVCELEALADVSESAVSHALSDLANVGLVTREKRGKWRYYNATERATAILSTLDETRPRGENA</sequence>
<dbReference type="RefSeq" id="WP_267635981.1">
    <property type="nucleotide sequence ID" value="NZ_JAODIY010000001.1"/>
</dbReference>
<dbReference type="Proteomes" id="UP001596414">
    <property type="component" value="Unassembled WGS sequence"/>
</dbReference>
<keyword evidence="2" id="KW-0238">DNA-binding</keyword>
<name>A0ABD5X7E1_9EURY</name>
<dbReference type="SUPFAM" id="SSF46785">
    <property type="entry name" value="Winged helix' DNA-binding domain"/>
    <property type="match status" value="1"/>
</dbReference>
<proteinExistence type="predicted"/>
<dbReference type="Gene3D" id="1.10.10.10">
    <property type="entry name" value="Winged helix-like DNA-binding domain superfamily/Winged helix DNA-binding domain"/>
    <property type="match status" value="1"/>
</dbReference>
<dbReference type="InterPro" id="IPR001845">
    <property type="entry name" value="HTH_ArsR_DNA-bd_dom"/>
</dbReference>
<evidence type="ECO:0000313" key="6">
    <source>
        <dbReference type="Proteomes" id="UP001596414"/>
    </source>
</evidence>
<accession>A0ABD5X7E1</accession>
<dbReference type="InterPro" id="IPR036388">
    <property type="entry name" value="WH-like_DNA-bd_sf"/>
</dbReference>